<proteinExistence type="predicted"/>
<dbReference type="SUPFAM" id="SSF48113">
    <property type="entry name" value="Heme-dependent peroxidases"/>
    <property type="match status" value="1"/>
</dbReference>
<dbReference type="InterPro" id="IPR010255">
    <property type="entry name" value="Haem_peroxidase_sf"/>
</dbReference>
<evidence type="ECO:0000256" key="1">
    <source>
        <dbReference type="ARBA" id="ARBA00004370"/>
    </source>
</evidence>
<dbReference type="InterPro" id="IPR018511">
    <property type="entry name" value="Hemolysin-typ_Ca-bd_CS"/>
</dbReference>
<evidence type="ECO:0000256" key="8">
    <source>
        <dbReference type="ARBA" id="ARBA00023180"/>
    </source>
</evidence>
<dbReference type="GO" id="GO:0020037">
    <property type="term" value="F:heme binding"/>
    <property type="evidence" value="ECO:0007669"/>
    <property type="project" value="InterPro"/>
</dbReference>
<sequence length="1617" mass="164973">MIAGDGRANENIGLTAIHTIFEHEHNRLVADLQNTLNNNPALHDAYLATGFGTFTYGERLFQAARFVTEMEYQHLVFEEFARKIQPAINPFNLFAFSSTATDPAIKAEFAHAVYRFGHSMLNETIPRTNVDGSKNDIALLDGFLNPAEFKNVTPGELVAAGNDMGNAGAGAIVMGLSDQVGNELDEFVSDTLRNNLLGLPLDLASLNLARARSEGVASLNNVRREIFAQTNDGQLTPYTDWVDFGAHLKHPESLINFVAAYGTHPTVLAETTTIGKRNAARAIVNPAPGDVAPIDAADFMFSTGAWANTGTINITGLDDVDLWIGGLAENTDLFGGLLGSTFNYVFELQLTQLQDADRLYYLNRTPGMNLRTQLEGNSFAELIMRNTTATGLKADSFGTADCKFEIANITSPAHPGSFITGAGSVNDDPKSACDENKVLIMMPNGQIKYRPLNSVNTPGINGQSVYNGSSGADRIGGGNDTDTISGNEGNDVLEGNGGPDRILGGIGNDIITDTGGDDVLKGGPGNDAIDGGIGLDIILGGDGNDLMAGGANTNTHFAGPGDDFILAGQGADIVQGDSGDDWMEGGEQTDLLQGDSGSLFFDDHNTPGNDIMIGQAGDDDYDMEGGDDIGVAGPGIEKNAGAAGYDWSTGVLDPQPQDADLNVPVVGLPLGLNGVRDRFNEVEALSGGPLNDILRGDDIIPEKVIGIGPLAGGFIGCDALDQAGIDRISGLAAIMPALTTPSGPIIASTATLDCPLVGNVWGKGNILLGGAGSDLIQGRGADDIIDGDRYLNVRLSVRTDPTDPTTEIGTTDIFEHTAVAGGSFGAGTAGMTLQQAVFAGLVDPGTIVAVREILTAPAAPGDVPDIDTAVFDGPAIAYMLVNNADGSITVSDARCLGGGGGGRGGAGGGAGGGGGGNALITRCDGVDTLRNIENLQFADVTVQLVGGGVPNSPAVGTISFTPAAPMVGVPLTVVAPLLVGPNGLLQPFIDSITDPDGFDAFVPPVFLTWEADVPQIGWIPVGDAPTFTPTAAEAGLALRLRVVFVDFAGNIEEILSDVSPAVAAANQPATGAPVVTPAQPMATVEVVADITSIADADGLAAPLGTGFAYQWQLDGVDIVGANAQAFTPDALMVGGALSVTVSFTDLKGSLETLFSAPSSPIVALPQPVLLASATALDFGTLSDVAPGLVQPVAISNIGEGFLLVGNISITGPDAGMFTLTLDCNNVPIDVITPCGFNVAFSSATLGTHNADLNIESNAGATVVIPMTVNVVANSAPTGAPALSTVSPTVDTVVTATTGSIDDADGLVNAIYSFQWQEGPTTGAIGPFTDIADAIDPTFTVTANQIGRRIRVAVSFSDDIMSPEVVTGSATAVVGVTFMGTAGNNVWIGTSGDDVAAGGAGNDTLTGNAGNDTLAGDSGNDTINGGAGNDLITFSGSGEGFDAVNGGANFDTVTALANDTVIGMRTMSNVEEVNSGGNWNVTISGGPTADTLHFGAVALIGIDMIDGGAGNDNISGSALNDVIRGGAGNDTLAGGNGDDVFAYIPGSGSDVINNFDAVATGGQDQIDLTGLGVTPASFASQVKISRAGTNVRIIVGGIRITLSRQTLANITIDDFIVG</sequence>
<dbReference type="Pfam" id="PF03098">
    <property type="entry name" value="An_peroxidase"/>
    <property type="match status" value="2"/>
</dbReference>
<evidence type="ECO:0000313" key="9">
    <source>
        <dbReference type="EMBL" id="CAB4791095.1"/>
    </source>
</evidence>
<reference evidence="9" key="1">
    <citation type="submission" date="2020-05" db="EMBL/GenBank/DDBJ databases">
        <authorList>
            <person name="Chiriac C."/>
            <person name="Salcher M."/>
            <person name="Ghai R."/>
            <person name="Kavagutti S V."/>
        </authorList>
    </citation>
    <scope>NUCLEOTIDE SEQUENCE</scope>
</reference>
<keyword evidence="3" id="KW-0964">Secreted</keyword>
<dbReference type="GO" id="GO:0006979">
    <property type="term" value="P:response to oxidative stress"/>
    <property type="evidence" value="ECO:0007669"/>
    <property type="project" value="InterPro"/>
</dbReference>
<dbReference type="InterPro" id="IPR019791">
    <property type="entry name" value="Haem_peroxidase_animal"/>
</dbReference>
<evidence type="ECO:0000256" key="2">
    <source>
        <dbReference type="ARBA" id="ARBA00004613"/>
    </source>
</evidence>
<dbReference type="GO" id="GO:0004601">
    <property type="term" value="F:peroxidase activity"/>
    <property type="evidence" value="ECO:0007669"/>
    <property type="project" value="InterPro"/>
</dbReference>
<comment type="subcellular location">
    <subcellularLocation>
        <location evidence="1">Membrane</location>
    </subcellularLocation>
    <subcellularLocation>
        <location evidence="2">Secreted</location>
    </subcellularLocation>
</comment>
<keyword evidence="5" id="KW-0677">Repeat</keyword>
<accession>A0A6J6X500</accession>
<keyword evidence="4" id="KW-0800">Toxin</keyword>
<evidence type="ECO:0000256" key="5">
    <source>
        <dbReference type="ARBA" id="ARBA00022737"/>
    </source>
</evidence>
<evidence type="ECO:0000256" key="3">
    <source>
        <dbReference type="ARBA" id="ARBA00022525"/>
    </source>
</evidence>
<dbReference type="InterPro" id="IPR011049">
    <property type="entry name" value="Serralysin-like_metalloprot_C"/>
</dbReference>
<evidence type="ECO:0000256" key="4">
    <source>
        <dbReference type="ARBA" id="ARBA00022656"/>
    </source>
</evidence>
<dbReference type="PROSITE" id="PS00330">
    <property type="entry name" value="HEMOLYSIN_CALCIUM"/>
    <property type="match status" value="5"/>
</dbReference>
<dbReference type="InterPro" id="IPR003995">
    <property type="entry name" value="RTX_toxin_determinant-A"/>
</dbReference>
<dbReference type="PANTHER" id="PTHR11475:SF4">
    <property type="entry name" value="CHORION PEROXIDASE"/>
    <property type="match status" value="1"/>
</dbReference>
<dbReference type="GO" id="GO:0090729">
    <property type="term" value="F:toxin activity"/>
    <property type="evidence" value="ECO:0007669"/>
    <property type="project" value="UniProtKB-KW"/>
</dbReference>
<dbReference type="EMBL" id="CAFAAI010000053">
    <property type="protein sequence ID" value="CAB4791095.1"/>
    <property type="molecule type" value="Genomic_DNA"/>
</dbReference>
<evidence type="ECO:0000256" key="6">
    <source>
        <dbReference type="ARBA" id="ARBA00023026"/>
    </source>
</evidence>
<dbReference type="InterPro" id="IPR037120">
    <property type="entry name" value="Haem_peroxidase_sf_animal"/>
</dbReference>
<dbReference type="GO" id="GO:0005576">
    <property type="term" value="C:extracellular region"/>
    <property type="evidence" value="ECO:0007669"/>
    <property type="project" value="UniProtKB-SubCell"/>
</dbReference>
<dbReference type="Gene3D" id="1.10.640.10">
    <property type="entry name" value="Haem peroxidase domain superfamily, animal type"/>
    <property type="match status" value="1"/>
</dbReference>
<dbReference type="GO" id="GO:0016020">
    <property type="term" value="C:membrane"/>
    <property type="evidence" value="ECO:0007669"/>
    <property type="project" value="UniProtKB-SubCell"/>
</dbReference>
<protein>
    <submittedName>
        <fullName evidence="9">Unannotated protein</fullName>
    </submittedName>
</protein>
<dbReference type="PRINTS" id="PR00313">
    <property type="entry name" value="CABNDNGRPT"/>
</dbReference>
<dbReference type="PROSITE" id="PS50292">
    <property type="entry name" value="PEROXIDASE_3"/>
    <property type="match status" value="1"/>
</dbReference>
<organism evidence="9">
    <name type="scientific">freshwater metagenome</name>
    <dbReference type="NCBI Taxonomy" id="449393"/>
    <lineage>
        <taxon>unclassified sequences</taxon>
        <taxon>metagenomes</taxon>
        <taxon>ecological metagenomes</taxon>
    </lineage>
</organism>
<keyword evidence="8" id="KW-0325">Glycoprotein</keyword>
<dbReference type="PRINTS" id="PR01488">
    <property type="entry name" value="RTXTOXINA"/>
</dbReference>
<keyword evidence="7" id="KW-0472">Membrane</keyword>
<dbReference type="PANTHER" id="PTHR11475">
    <property type="entry name" value="OXIDASE/PEROXIDASE"/>
    <property type="match status" value="1"/>
</dbReference>
<keyword evidence="6" id="KW-0843">Virulence</keyword>
<evidence type="ECO:0000256" key="7">
    <source>
        <dbReference type="ARBA" id="ARBA00023136"/>
    </source>
</evidence>
<dbReference type="Gene3D" id="2.150.10.10">
    <property type="entry name" value="Serralysin-like metalloprotease, C-terminal"/>
    <property type="match status" value="2"/>
</dbReference>
<dbReference type="SUPFAM" id="SSF51120">
    <property type="entry name" value="beta-Roll"/>
    <property type="match status" value="2"/>
</dbReference>
<name>A0A6J6X500_9ZZZZ</name>
<gene>
    <name evidence="9" type="ORF">UFOPK2992_00442</name>
</gene>
<dbReference type="GO" id="GO:0005509">
    <property type="term" value="F:calcium ion binding"/>
    <property type="evidence" value="ECO:0007669"/>
    <property type="project" value="InterPro"/>
</dbReference>
<dbReference type="Pfam" id="PF00353">
    <property type="entry name" value="HemolysinCabind"/>
    <property type="match status" value="7"/>
</dbReference>
<dbReference type="Gene3D" id="2.60.40.2700">
    <property type="match status" value="1"/>
</dbReference>
<dbReference type="InterPro" id="IPR001343">
    <property type="entry name" value="Hemolysn_Ca-bd"/>
</dbReference>